<evidence type="ECO:0000313" key="3">
    <source>
        <dbReference type="Proteomes" id="UP000198846"/>
    </source>
</evidence>
<evidence type="ECO:0000256" key="1">
    <source>
        <dbReference type="SAM" id="MobiDB-lite"/>
    </source>
</evidence>
<feature type="region of interest" description="Disordered" evidence="1">
    <location>
        <begin position="165"/>
        <end position="218"/>
    </location>
</feature>
<dbReference type="Proteomes" id="UP000198846">
    <property type="component" value="Unassembled WGS sequence"/>
</dbReference>
<dbReference type="STRING" id="283786.SAMN04487990_102126"/>
<sequence length="511" mass="56696">MKNKVELQKPLNKLSKHFKSSRDLDTYSKVDANDGSFSVLTDRILEVFTDSTTVYTFLIERPTSPLSDFENFVLFKNSNNYYSLFIYRYINNGSADELPYNITKESISEEQISLGELQDYTQSRTAVVEMGPNGCAWSYTLNCMDYETVEVDCFYVLMGVECPSNNNGGDDSNGDSGYNYDGGGINGNDSDNNESYNTDPSSGGSHSGGSTTPNNELPVGVIAPTMAAQLAMYLDLTPEQAFWANKQEPETIKEIPDYLFVNCAQDYNSNSCQGAQAFAIEAVVTLMNGGEVDFDEQIIKDSSFIGTDAECVLDELISNENNLFRVTSEAFTGNKSKYKIKFVVGNLLSGGGQASASLPNENDVILITFDDDAVNGNAIELASTILHETIHAELHRIILTNNAPPNSLDQEIYNWYVVMYNYYENAGYTSNEIATYSEHNLMAAHYINPVANGLRQFDNNSQPVSSYEFFAWTGLNAYGLQRQLINSTQLQNLANLSLNVHNDEYTNPCDL</sequence>
<evidence type="ECO:0000313" key="2">
    <source>
        <dbReference type="EMBL" id="SDZ79988.1"/>
    </source>
</evidence>
<dbReference type="EMBL" id="FNQK01000002">
    <property type="protein sequence ID" value="SDZ79988.1"/>
    <property type="molecule type" value="Genomic_DNA"/>
</dbReference>
<reference evidence="2 3" key="1">
    <citation type="submission" date="2016-10" db="EMBL/GenBank/DDBJ databases">
        <authorList>
            <person name="de Groot N.N."/>
        </authorList>
    </citation>
    <scope>NUCLEOTIDE SEQUENCE [LARGE SCALE GENOMIC DNA]</scope>
    <source>
        <strain evidence="2 3">DSM 23842</strain>
    </source>
</reference>
<name>A0A1H3W0Y9_BIZPA</name>
<keyword evidence="3" id="KW-1185">Reference proteome</keyword>
<accession>A0A1H3W0Y9</accession>
<proteinExistence type="predicted"/>
<organism evidence="2 3">
    <name type="scientific">Bizionia paragorgiae</name>
    <dbReference type="NCBI Taxonomy" id="283786"/>
    <lineage>
        <taxon>Bacteria</taxon>
        <taxon>Pseudomonadati</taxon>
        <taxon>Bacteroidota</taxon>
        <taxon>Flavobacteriia</taxon>
        <taxon>Flavobacteriales</taxon>
        <taxon>Flavobacteriaceae</taxon>
        <taxon>Bizionia</taxon>
    </lineage>
</organism>
<gene>
    <name evidence="2" type="ORF">SAMN04487990_102126</name>
</gene>
<protein>
    <submittedName>
        <fullName evidence="2">Uncharacterized protein</fullName>
    </submittedName>
</protein>
<dbReference type="OrthoDB" id="1450227at2"/>
<dbReference type="AlphaFoldDB" id="A0A1H3W0Y9"/>
<dbReference type="RefSeq" id="WP_092131657.1">
    <property type="nucleotide sequence ID" value="NZ_FNQK01000002.1"/>
</dbReference>
<feature type="compositionally biased region" description="Low complexity" evidence="1">
    <location>
        <begin position="201"/>
        <end position="210"/>
    </location>
</feature>
<feature type="compositionally biased region" description="Low complexity" evidence="1">
    <location>
        <begin position="165"/>
        <end position="179"/>
    </location>
</feature>